<organism evidence="3 4">
    <name type="scientific">Clostridium niameyense</name>
    <dbReference type="NCBI Taxonomy" id="1622073"/>
    <lineage>
        <taxon>Bacteria</taxon>
        <taxon>Bacillati</taxon>
        <taxon>Bacillota</taxon>
        <taxon>Clostridia</taxon>
        <taxon>Eubacteriales</taxon>
        <taxon>Clostridiaceae</taxon>
        <taxon>Clostridium</taxon>
    </lineage>
</organism>
<dbReference type="Proteomes" id="UP000473885">
    <property type="component" value="Unassembled WGS sequence"/>
</dbReference>
<gene>
    <name evidence="3" type="ORF">FDF74_10410</name>
</gene>
<dbReference type="PANTHER" id="PTHR33490:SF3">
    <property type="entry name" value="CONSERVED INTEGRAL MEMBRANE PROTEIN"/>
    <property type="match status" value="1"/>
</dbReference>
<dbReference type="Pfam" id="PF01841">
    <property type="entry name" value="Transglut_core"/>
    <property type="match status" value="1"/>
</dbReference>
<dbReference type="InterPro" id="IPR038765">
    <property type="entry name" value="Papain-like_cys_pep_sf"/>
</dbReference>
<proteinExistence type="predicted"/>
<feature type="transmembrane region" description="Helical" evidence="1">
    <location>
        <begin position="6"/>
        <end position="26"/>
    </location>
</feature>
<keyword evidence="4" id="KW-1185">Reference proteome</keyword>
<dbReference type="SUPFAM" id="SSF54001">
    <property type="entry name" value="Cysteine proteinases"/>
    <property type="match status" value="1"/>
</dbReference>
<accession>A0A6M0RBK5</accession>
<comment type="caution">
    <text evidence="3">The sequence shown here is derived from an EMBL/GenBank/DDBJ whole genome shotgun (WGS) entry which is preliminary data.</text>
</comment>
<protein>
    <submittedName>
        <fullName evidence="3">Transglutaminase domain-containing protein</fullName>
    </submittedName>
</protein>
<dbReference type="SMART" id="SM00460">
    <property type="entry name" value="TGc"/>
    <property type="match status" value="1"/>
</dbReference>
<reference evidence="3 4" key="1">
    <citation type="submission" date="2019-04" db="EMBL/GenBank/DDBJ databases">
        <title>Genome sequencing of Clostridium botulinum Groups I-IV and Clostridium butyricum.</title>
        <authorList>
            <person name="Brunt J."/>
            <person name="Van Vliet A.H.M."/>
            <person name="Stringer S.C."/>
            <person name="Carter A.T."/>
            <person name="Peck M.W."/>
        </authorList>
    </citation>
    <scope>NUCLEOTIDE SEQUENCE [LARGE SCALE GENOMIC DNA]</scope>
    <source>
        <strain evidence="3 4">IFR 18/094</strain>
    </source>
</reference>
<feature type="transmembrane region" description="Helical" evidence="1">
    <location>
        <begin position="38"/>
        <end position="55"/>
    </location>
</feature>
<dbReference type="RefSeq" id="WP_163249550.1">
    <property type="nucleotide sequence ID" value="NZ_SXDP01000009.1"/>
</dbReference>
<dbReference type="InterPro" id="IPR002931">
    <property type="entry name" value="Transglutaminase-like"/>
</dbReference>
<keyword evidence="1" id="KW-0472">Membrane</keyword>
<feature type="transmembrane region" description="Helical" evidence="1">
    <location>
        <begin position="141"/>
        <end position="166"/>
    </location>
</feature>
<dbReference type="Gene3D" id="3.10.620.30">
    <property type="match status" value="1"/>
</dbReference>
<dbReference type="PANTHER" id="PTHR33490">
    <property type="entry name" value="BLR5614 PROTEIN-RELATED"/>
    <property type="match status" value="1"/>
</dbReference>
<evidence type="ECO:0000313" key="3">
    <source>
        <dbReference type="EMBL" id="NEZ47603.1"/>
    </source>
</evidence>
<evidence type="ECO:0000259" key="2">
    <source>
        <dbReference type="SMART" id="SM00460"/>
    </source>
</evidence>
<dbReference type="AlphaFoldDB" id="A0A6M0RBK5"/>
<evidence type="ECO:0000256" key="1">
    <source>
        <dbReference type="SAM" id="Phobius"/>
    </source>
</evidence>
<keyword evidence="1" id="KW-1133">Transmembrane helix</keyword>
<evidence type="ECO:0000313" key="4">
    <source>
        <dbReference type="Proteomes" id="UP000473885"/>
    </source>
</evidence>
<feature type="domain" description="Transglutaminase-like" evidence="2">
    <location>
        <begin position="306"/>
        <end position="368"/>
    </location>
</feature>
<name>A0A6M0RBK5_9CLOT</name>
<keyword evidence="1" id="KW-0812">Transmembrane</keyword>
<dbReference type="EMBL" id="SXDP01000009">
    <property type="protein sequence ID" value="NEZ47603.1"/>
    <property type="molecule type" value="Genomic_DNA"/>
</dbReference>
<sequence length="393" mass="45216">MKYNPINLILLLVFLFPILKGFLYKFSSRDLKSDIEETNKTIAFILSLFLGVYYGRKIFMDHSSGLYKEIYIKIPDNIIRYIDNNQFIIYIVIIPLLTFIVYKIIEIILHAINSVTIYILLDKLEKLLQSTSSLFKRILGAIFNLPKSICYVLLVTFTLNIFSMFVKNNNFNRYLEMSKPYKSICKQIIIPITNSKIARKLPNIIDNSFKIQIKEIQPKNTGKNSTSKTHGSKTIVYYNGVTLDEGVKSNKTIDTFARGLAAKEASSKEKSKIIYNWVGKNIAYDHNKASRVLNDDFDVKSGAIATFQTRKGICFDYACLYVAMCKANDIKVRLVTGEGFNGVSWVSHAWNQVYVPEEGRWVNVDATFYNGGNYFDTKRFEIDHRKAEIIGEW</sequence>
<feature type="transmembrane region" description="Helical" evidence="1">
    <location>
        <begin position="87"/>
        <end position="120"/>
    </location>
</feature>